<dbReference type="PATRIC" id="fig|1423760.3.peg.297"/>
<gene>
    <name evidence="2" type="ORF">FC43_GL000279</name>
</gene>
<proteinExistence type="inferred from homology"/>
<evidence type="ECO:0000256" key="1">
    <source>
        <dbReference type="ARBA" id="ARBA00007378"/>
    </source>
</evidence>
<dbReference type="Proteomes" id="UP000050816">
    <property type="component" value="Unassembled WGS sequence"/>
</dbReference>
<dbReference type="InterPro" id="IPR015946">
    <property type="entry name" value="KH_dom-like_a/b"/>
</dbReference>
<dbReference type="PANTHER" id="PTHR33797:SF2">
    <property type="entry name" value="ORGANIC HYDROPEROXIDE RESISTANCE PROTEIN-LIKE"/>
    <property type="match status" value="1"/>
</dbReference>
<sequence length="147" mass="15668">MGAKTMAKDVKYTTWVENEVGIQGVAGSLDGELAVTVSSPLKPVAGTNPEQLIGLSLATCLNATLQAEEKRRGLLHESVVRVKVEFGPDEPGYQFWLTAYVKIPQVDRATGAAMLATAEQRCPVAKLLAGSANVQVQLVDEFPEAEA</sequence>
<reference evidence="2 3" key="1">
    <citation type="journal article" date="2015" name="Genome Announc.">
        <title>Expanding the biotechnology potential of lactobacilli through comparative genomics of 213 strains and associated genera.</title>
        <authorList>
            <person name="Sun Z."/>
            <person name="Harris H.M."/>
            <person name="McCann A."/>
            <person name="Guo C."/>
            <person name="Argimon S."/>
            <person name="Zhang W."/>
            <person name="Yang X."/>
            <person name="Jeffery I.B."/>
            <person name="Cooney J.C."/>
            <person name="Kagawa T.F."/>
            <person name="Liu W."/>
            <person name="Song Y."/>
            <person name="Salvetti E."/>
            <person name="Wrobel A."/>
            <person name="Rasinkangas P."/>
            <person name="Parkhill J."/>
            <person name="Rea M.C."/>
            <person name="O'Sullivan O."/>
            <person name="Ritari J."/>
            <person name="Douillard F.P."/>
            <person name="Paul Ross R."/>
            <person name="Yang R."/>
            <person name="Briner A.E."/>
            <person name="Felis G.E."/>
            <person name="de Vos W.M."/>
            <person name="Barrangou R."/>
            <person name="Klaenhammer T.R."/>
            <person name="Caufield P.W."/>
            <person name="Cui Y."/>
            <person name="Zhang H."/>
            <person name="O'Toole P.W."/>
        </authorList>
    </citation>
    <scope>NUCLEOTIDE SEQUENCE [LARGE SCALE GENOMIC DNA]</scope>
    <source>
        <strain evidence="2 3">DSM 15946</strain>
    </source>
</reference>
<dbReference type="InterPro" id="IPR003718">
    <property type="entry name" value="OsmC/Ohr_fam"/>
</dbReference>
<dbReference type="InterPro" id="IPR019953">
    <property type="entry name" value="OHR"/>
</dbReference>
<dbReference type="PANTHER" id="PTHR33797">
    <property type="entry name" value="ORGANIC HYDROPEROXIDE RESISTANCE PROTEIN-LIKE"/>
    <property type="match status" value="1"/>
</dbReference>
<dbReference type="GO" id="GO:0006979">
    <property type="term" value="P:response to oxidative stress"/>
    <property type="evidence" value="ECO:0007669"/>
    <property type="project" value="InterPro"/>
</dbReference>
<evidence type="ECO:0000313" key="3">
    <source>
        <dbReference type="Proteomes" id="UP000050816"/>
    </source>
</evidence>
<accession>A0A0R1U533</accession>
<protein>
    <submittedName>
        <fullName evidence="2">Organic hydroperoxide reductase</fullName>
    </submittedName>
</protein>
<name>A0A0R1U533_9LACO</name>
<dbReference type="EMBL" id="AZFK01000077">
    <property type="protein sequence ID" value="KRL88343.1"/>
    <property type="molecule type" value="Genomic_DNA"/>
</dbReference>
<dbReference type="AlphaFoldDB" id="A0A0R1U533"/>
<organism evidence="2 3">
    <name type="scientific">Limosilactobacillus ingluviei DSM 15946</name>
    <dbReference type="NCBI Taxonomy" id="1423760"/>
    <lineage>
        <taxon>Bacteria</taxon>
        <taxon>Bacillati</taxon>
        <taxon>Bacillota</taxon>
        <taxon>Bacilli</taxon>
        <taxon>Lactobacillales</taxon>
        <taxon>Lactobacillaceae</taxon>
        <taxon>Limosilactobacillus</taxon>
    </lineage>
</organism>
<evidence type="ECO:0000313" key="2">
    <source>
        <dbReference type="EMBL" id="KRL88343.1"/>
    </source>
</evidence>
<dbReference type="Gene3D" id="3.30.300.20">
    <property type="match status" value="1"/>
</dbReference>
<dbReference type="InterPro" id="IPR036102">
    <property type="entry name" value="OsmC/Ohrsf"/>
</dbReference>
<dbReference type="Pfam" id="PF02566">
    <property type="entry name" value="OsmC"/>
    <property type="match status" value="1"/>
</dbReference>
<dbReference type="SUPFAM" id="SSF82784">
    <property type="entry name" value="OsmC-like"/>
    <property type="match status" value="1"/>
</dbReference>
<comment type="similarity">
    <text evidence="1">Belongs to the OsmC/Ohr family.</text>
</comment>
<comment type="caution">
    <text evidence="2">The sequence shown here is derived from an EMBL/GenBank/DDBJ whole genome shotgun (WGS) entry which is preliminary data.</text>
</comment>